<dbReference type="InterPro" id="IPR036390">
    <property type="entry name" value="WH_DNA-bd_sf"/>
</dbReference>
<sequence>MAEELCVQLVPLFNQLDIDQQRRIERLVHHQHVERGTVVASPDNSNRLVIVKSGHGRLYQLSQTGDEQVQRPLTTGDYVGETWLLGASNKDSYVEMTAPSDICILQRADFIGLIQQYNDVAVKLLAGQAATINALRRQTQLMGLPNIEERVAAYLKQLVVDQGSMNVTLPLRLKDLASYLGTSPETLSRQLTHLQKQGKIDRHLRQIKVLESD</sequence>
<dbReference type="InterPro" id="IPR000595">
    <property type="entry name" value="cNMP-bd_dom"/>
</dbReference>
<keyword evidence="3" id="KW-0804">Transcription</keyword>
<dbReference type="Pfam" id="PF13545">
    <property type="entry name" value="HTH_Crp_2"/>
    <property type="match status" value="1"/>
</dbReference>
<accession>A0ABT7VLS4</accession>
<dbReference type="EMBL" id="JAUDEO010000015">
    <property type="protein sequence ID" value="MDM8333694.1"/>
    <property type="molecule type" value="Genomic_DNA"/>
</dbReference>
<dbReference type="PRINTS" id="PR00034">
    <property type="entry name" value="HTHCRP"/>
</dbReference>
<evidence type="ECO:0000259" key="5">
    <source>
        <dbReference type="PROSITE" id="PS51063"/>
    </source>
</evidence>
<reference evidence="6 7" key="2">
    <citation type="submission" date="2023-06" db="EMBL/GenBank/DDBJ databases">
        <title>Identification and characterization of horizontal gene transfer across gut microbiota members of farm animals based on homology search.</title>
        <authorList>
            <person name="Schwarzerova J."/>
            <person name="Nykrynova M."/>
            <person name="Jureckova K."/>
            <person name="Cejkova D."/>
            <person name="Rychlik I."/>
        </authorList>
    </citation>
    <scope>NUCLEOTIDE SEQUENCE [LARGE SCALE GENOMIC DNA]</scope>
    <source>
        <strain evidence="6 7">105_WCHN</strain>
    </source>
</reference>
<dbReference type="PANTHER" id="PTHR24567:SF26">
    <property type="entry name" value="REGULATORY PROTEIN YEIL"/>
    <property type="match status" value="1"/>
</dbReference>
<gene>
    <name evidence="6" type="ORF">QUW46_03770</name>
</gene>
<dbReference type="InterPro" id="IPR014710">
    <property type="entry name" value="RmlC-like_jellyroll"/>
</dbReference>
<dbReference type="Proteomes" id="UP001529423">
    <property type="component" value="Unassembled WGS sequence"/>
</dbReference>
<organism evidence="6 7">
    <name type="scientific">Limosilactobacillus panis</name>
    <dbReference type="NCBI Taxonomy" id="47493"/>
    <lineage>
        <taxon>Bacteria</taxon>
        <taxon>Bacillati</taxon>
        <taxon>Bacillota</taxon>
        <taxon>Bacilli</taxon>
        <taxon>Lactobacillales</taxon>
        <taxon>Lactobacillaceae</taxon>
        <taxon>Limosilactobacillus</taxon>
    </lineage>
</organism>
<dbReference type="SMART" id="SM00419">
    <property type="entry name" value="HTH_CRP"/>
    <property type="match status" value="1"/>
</dbReference>
<dbReference type="Pfam" id="PF00027">
    <property type="entry name" value="cNMP_binding"/>
    <property type="match status" value="1"/>
</dbReference>
<feature type="domain" description="Cyclic nucleotide-binding" evidence="4">
    <location>
        <begin position="12"/>
        <end position="114"/>
    </location>
</feature>
<evidence type="ECO:0000256" key="2">
    <source>
        <dbReference type="ARBA" id="ARBA00023125"/>
    </source>
</evidence>
<evidence type="ECO:0000313" key="7">
    <source>
        <dbReference type="Proteomes" id="UP001529423"/>
    </source>
</evidence>
<name>A0ABT7VLS4_9LACO</name>
<dbReference type="CDD" id="cd00038">
    <property type="entry name" value="CAP_ED"/>
    <property type="match status" value="1"/>
</dbReference>
<dbReference type="PANTHER" id="PTHR24567">
    <property type="entry name" value="CRP FAMILY TRANSCRIPTIONAL REGULATORY PROTEIN"/>
    <property type="match status" value="1"/>
</dbReference>
<dbReference type="InterPro" id="IPR050397">
    <property type="entry name" value="Env_Response_Regulators"/>
</dbReference>
<evidence type="ECO:0000256" key="3">
    <source>
        <dbReference type="ARBA" id="ARBA00023163"/>
    </source>
</evidence>
<dbReference type="SMART" id="SM00100">
    <property type="entry name" value="cNMP"/>
    <property type="match status" value="1"/>
</dbReference>
<dbReference type="PROSITE" id="PS51063">
    <property type="entry name" value="HTH_CRP_2"/>
    <property type="match status" value="1"/>
</dbReference>
<dbReference type="SUPFAM" id="SSF51206">
    <property type="entry name" value="cAMP-binding domain-like"/>
    <property type="match status" value="1"/>
</dbReference>
<feature type="domain" description="HTH crp-type" evidence="5">
    <location>
        <begin position="145"/>
        <end position="213"/>
    </location>
</feature>
<evidence type="ECO:0000313" key="6">
    <source>
        <dbReference type="EMBL" id="MDM8333694.1"/>
    </source>
</evidence>
<dbReference type="InterPro" id="IPR012318">
    <property type="entry name" value="HTH_CRP"/>
</dbReference>
<comment type="caution">
    <text evidence="6">The sequence shown here is derived from an EMBL/GenBank/DDBJ whole genome shotgun (WGS) entry which is preliminary data.</text>
</comment>
<keyword evidence="2" id="KW-0238">DNA-binding</keyword>
<keyword evidence="7" id="KW-1185">Reference proteome</keyword>
<proteinExistence type="predicted"/>
<dbReference type="InterPro" id="IPR018490">
    <property type="entry name" value="cNMP-bd_dom_sf"/>
</dbReference>
<keyword evidence="1" id="KW-0805">Transcription regulation</keyword>
<evidence type="ECO:0000259" key="4">
    <source>
        <dbReference type="PROSITE" id="PS50042"/>
    </source>
</evidence>
<protein>
    <submittedName>
        <fullName evidence="6">Crp/Fnr family transcriptional regulator</fullName>
    </submittedName>
</protein>
<dbReference type="SUPFAM" id="SSF46785">
    <property type="entry name" value="Winged helix' DNA-binding domain"/>
    <property type="match status" value="1"/>
</dbReference>
<reference evidence="6 7" key="3">
    <citation type="submission" date="2023-06" db="EMBL/GenBank/DDBJ databases">
        <authorList>
            <person name="Zeman M."/>
            <person name="Kubasova T."/>
            <person name="Jahodarova E."/>
            <person name="Nykrynova M."/>
            <person name="Rychlik I."/>
        </authorList>
    </citation>
    <scope>NUCLEOTIDE SEQUENCE [LARGE SCALE GENOMIC DNA]</scope>
    <source>
        <strain evidence="6 7">105_WCHN</strain>
    </source>
</reference>
<evidence type="ECO:0000256" key="1">
    <source>
        <dbReference type="ARBA" id="ARBA00023015"/>
    </source>
</evidence>
<dbReference type="Gene3D" id="2.60.120.10">
    <property type="entry name" value="Jelly Rolls"/>
    <property type="match status" value="1"/>
</dbReference>
<reference evidence="7" key="1">
    <citation type="submission" date="2023-06" db="EMBL/GenBank/DDBJ databases">
        <title>Identification and characterization of horizontal gene transfer across gut microbiota members of farm animals based on homology search.</title>
        <authorList>
            <person name="Zeman M."/>
            <person name="Kubasova T."/>
            <person name="Jahodarova E."/>
            <person name="Nykrynova M."/>
            <person name="Rychlik I."/>
        </authorList>
    </citation>
    <scope>NUCLEOTIDE SEQUENCE [LARGE SCALE GENOMIC DNA]</scope>
    <source>
        <strain evidence="7">105_WCHN</strain>
    </source>
</reference>
<dbReference type="RefSeq" id="WP_289559696.1">
    <property type="nucleotide sequence ID" value="NZ_JAUDEO010000015.1"/>
</dbReference>
<dbReference type="PROSITE" id="PS50042">
    <property type="entry name" value="CNMP_BINDING_3"/>
    <property type="match status" value="1"/>
</dbReference>